<dbReference type="Proteomes" id="UP000051497">
    <property type="component" value="Unassembled WGS sequence"/>
</dbReference>
<evidence type="ECO:0000313" key="1">
    <source>
        <dbReference type="EMBL" id="KRG22011.1"/>
    </source>
</evidence>
<dbReference type="AlphaFoldDB" id="A0A0Q9YML9"/>
<dbReference type="EMBL" id="LKAJ01000003">
    <property type="protein sequence ID" value="KRG22011.1"/>
    <property type="molecule type" value="Genomic_DNA"/>
</dbReference>
<protein>
    <submittedName>
        <fullName evidence="1">Uncharacterized protein</fullName>
    </submittedName>
</protein>
<name>A0A0Q9YML9_9GAMM</name>
<comment type="caution">
    <text evidence="1">The sequence shown here is derived from an EMBL/GenBank/DDBJ whole genome shotgun (WGS) entry which is preliminary data.</text>
</comment>
<reference evidence="2" key="2">
    <citation type="journal article" date="2016" name="Genome Announc.">
        <title>Draft Genome Sequences of Two Novel Amoeba-Resistant Intranuclear Bacteria, 'Candidatus Berkiella cookevillensis' and 'Candidatus Berkiella aquae'.</title>
        <authorList>
            <person name="Mehari Y.T."/>
            <person name="Arivett B.A."/>
            <person name="Farone A.L."/>
            <person name="Gunderson J.H."/>
            <person name="Farone M.B."/>
        </authorList>
    </citation>
    <scope>NUCLEOTIDE SEQUENCE</scope>
    <source>
        <strain evidence="2">HT99</strain>
    </source>
</reference>
<organism evidence="1">
    <name type="scientific">Candidatus Berkiella aquae</name>
    <dbReference type="NCBI Taxonomy" id="295108"/>
    <lineage>
        <taxon>Bacteria</taxon>
        <taxon>Pseudomonadati</taxon>
        <taxon>Pseudomonadota</taxon>
        <taxon>Gammaproteobacteria</taxon>
        <taxon>Candidatus Berkiellales</taxon>
        <taxon>Candidatus Berkiellaceae</taxon>
        <taxon>Candidatus Berkiella</taxon>
    </lineage>
</organism>
<keyword evidence="3" id="KW-1185">Reference proteome</keyword>
<evidence type="ECO:0000313" key="3">
    <source>
        <dbReference type="Proteomes" id="UP000051497"/>
    </source>
</evidence>
<proteinExistence type="predicted"/>
<gene>
    <name evidence="2" type="ORF">HT99x_002585</name>
    <name evidence="1" type="ORF">HT99x_01205</name>
</gene>
<reference evidence="1" key="1">
    <citation type="submission" date="2015-09" db="EMBL/GenBank/DDBJ databases">
        <title>Draft Genome Sequences of Two Novel Amoeba-resistant Intranuclear Bacteria, Candidatus Berkiella cookevillensis and Candidatus Berkiella aquae.</title>
        <authorList>
            <person name="Mehari Y.T."/>
            <person name="Arivett B.A."/>
            <person name="Farone A.L."/>
            <person name="Gunderson J.H."/>
            <person name="Farone M.B."/>
        </authorList>
    </citation>
    <scope>NUCLEOTIDE SEQUENCE [LARGE SCALE GENOMIC DNA]</scope>
    <source>
        <strain evidence="1">HT99</strain>
    </source>
</reference>
<evidence type="ECO:0000313" key="2">
    <source>
        <dbReference type="EMBL" id="MCS5710301.1"/>
    </source>
</evidence>
<sequence length="63" mass="6682">MTFYLFSNGRNSVQALTYQETCIVSGSGTFTTNDFIGLGIIGINTILIGEYVAGPLGAVMLTE</sequence>
<dbReference type="EMBL" id="LKAJ02000001">
    <property type="protein sequence ID" value="MCS5710301.1"/>
    <property type="molecule type" value="Genomic_DNA"/>
</dbReference>
<reference evidence="2" key="3">
    <citation type="submission" date="2021-06" db="EMBL/GenBank/DDBJ databases">
        <title>Genomic Description and Analysis of Intracellular Bacteria, Candidatus Berkiella cookevillensis and Candidatus Berkiella aquae.</title>
        <authorList>
            <person name="Kidane D.T."/>
            <person name="Mehari Y.T."/>
            <person name="Rice F.C."/>
            <person name="Arivett B.A."/>
            <person name="Farone A.L."/>
            <person name="Berk S.G."/>
            <person name="Farone M.B."/>
        </authorList>
    </citation>
    <scope>NUCLEOTIDE SEQUENCE</scope>
    <source>
        <strain evidence="2">HT99</strain>
    </source>
</reference>
<accession>A0A0Q9YML9</accession>
<dbReference type="RefSeq" id="WP_075065817.1">
    <property type="nucleotide sequence ID" value="NZ_LKAJ02000001.1"/>
</dbReference>